<evidence type="ECO:0000313" key="1">
    <source>
        <dbReference type="EMBL" id="SVD13185.1"/>
    </source>
</evidence>
<sequence length="114" mass="12510">MAQLLDRQNIDVDEIGEIKKISVYQSLTKDSEGEPHVHDLVGIQISPSWETGPEWPVIQPGPAIKLPKSAAAKKKTALKTCVVLPDMQIGFFRNRDGDLEPTHDEDAIAIAIAI</sequence>
<proteinExistence type="predicted"/>
<gene>
    <name evidence="1" type="ORF">METZ01_LOCUS366039</name>
</gene>
<reference evidence="1" key="1">
    <citation type="submission" date="2018-05" db="EMBL/GenBank/DDBJ databases">
        <authorList>
            <person name="Lanie J.A."/>
            <person name="Ng W.-L."/>
            <person name="Kazmierczak K.M."/>
            <person name="Andrzejewski T.M."/>
            <person name="Davidsen T.M."/>
            <person name="Wayne K.J."/>
            <person name="Tettelin H."/>
            <person name="Glass J.I."/>
            <person name="Rusch D."/>
            <person name="Podicherti R."/>
            <person name="Tsui H.-C.T."/>
            <person name="Winkler M.E."/>
        </authorList>
    </citation>
    <scope>NUCLEOTIDE SEQUENCE</scope>
</reference>
<name>A0A382SUN8_9ZZZZ</name>
<accession>A0A382SUN8</accession>
<protein>
    <submittedName>
        <fullName evidence="1">Uncharacterized protein</fullName>
    </submittedName>
</protein>
<dbReference type="EMBL" id="UINC01131462">
    <property type="protein sequence ID" value="SVD13185.1"/>
    <property type="molecule type" value="Genomic_DNA"/>
</dbReference>
<feature type="non-terminal residue" evidence="1">
    <location>
        <position position="114"/>
    </location>
</feature>
<organism evidence="1">
    <name type="scientific">marine metagenome</name>
    <dbReference type="NCBI Taxonomy" id="408172"/>
    <lineage>
        <taxon>unclassified sequences</taxon>
        <taxon>metagenomes</taxon>
        <taxon>ecological metagenomes</taxon>
    </lineage>
</organism>
<dbReference type="AlphaFoldDB" id="A0A382SUN8"/>